<accession>A0A1S1WWQ9</accession>
<dbReference type="STRING" id="1903179.BI347_16670"/>
<evidence type="ECO:0000313" key="3">
    <source>
        <dbReference type="Proteomes" id="UP000180088"/>
    </source>
</evidence>
<sequence length="80" mass="9484">MIAANQIQAAWEQYIGNSQKFWDLLTENELLETEGDLLKLTELVQQRYDITHQVAERQVRSILDQSILIFQLQKMYQKNT</sequence>
<dbReference type="Proteomes" id="UP000180088">
    <property type="component" value="Unassembled WGS sequence"/>
</dbReference>
<gene>
    <name evidence="2" type="ORF">BI344_10335</name>
    <name evidence="1" type="ORF">BI347_16670</name>
</gene>
<evidence type="ECO:0000313" key="2">
    <source>
        <dbReference type="EMBL" id="OHX19056.1"/>
    </source>
</evidence>
<evidence type="ECO:0000313" key="1">
    <source>
        <dbReference type="EMBL" id="OHX11728.1"/>
    </source>
</evidence>
<protein>
    <submittedName>
        <fullName evidence="1">Uncharacterized protein</fullName>
    </submittedName>
</protein>
<dbReference type="SUPFAM" id="SSF69047">
    <property type="entry name" value="Hypothetical protein YjbJ"/>
    <property type="match status" value="1"/>
</dbReference>
<comment type="caution">
    <text evidence="1">The sequence shown here is derived from an EMBL/GenBank/DDBJ whole genome shotgun (WGS) entry which is preliminary data.</text>
</comment>
<reference evidence="3 4" key="1">
    <citation type="submission" date="2016-09" db="EMBL/GenBank/DDBJ databases">
        <title>Chromobacterium muskegensis sp. nov., an insecticidal bacterium isolated from Sphagnum bogs.</title>
        <authorList>
            <person name="Sparks M.E."/>
            <person name="Blackburn M.B."/>
            <person name="Gundersen-Rindal D.E."/>
            <person name="Mitchell A."/>
            <person name="Farrar R."/>
            <person name="Kuhar D."/>
        </authorList>
    </citation>
    <scope>NUCLEOTIDE SEQUENCE [LARGE SCALE GENOMIC DNA]</scope>
    <source>
        <strain evidence="2 4">14B-1</strain>
        <strain evidence="1 3">37-2</strain>
    </source>
</reference>
<dbReference type="EMBL" id="MKCS01000002">
    <property type="protein sequence ID" value="OHX11728.1"/>
    <property type="molecule type" value="Genomic_DNA"/>
</dbReference>
<keyword evidence="4" id="KW-1185">Reference proteome</keyword>
<name>A0A1S1WWQ9_9NEIS</name>
<dbReference type="EMBL" id="MKCT01000050">
    <property type="protein sequence ID" value="OHX19056.1"/>
    <property type="molecule type" value="Genomic_DNA"/>
</dbReference>
<proteinExistence type="predicted"/>
<dbReference type="AlphaFoldDB" id="A0A1S1WWQ9"/>
<organism evidence="1 3">
    <name type="scientific">Chromobacterium sphagni</name>
    <dbReference type="NCBI Taxonomy" id="1903179"/>
    <lineage>
        <taxon>Bacteria</taxon>
        <taxon>Pseudomonadati</taxon>
        <taxon>Pseudomonadota</taxon>
        <taxon>Betaproteobacteria</taxon>
        <taxon>Neisseriales</taxon>
        <taxon>Chromobacteriaceae</taxon>
        <taxon>Chromobacterium</taxon>
    </lineage>
</organism>
<dbReference type="Gene3D" id="1.10.1470.10">
    <property type="entry name" value="YjbJ"/>
    <property type="match status" value="1"/>
</dbReference>
<evidence type="ECO:0000313" key="4">
    <source>
        <dbReference type="Proteomes" id="UP000180280"/>
    </source>
</evidence>
<dbReference type="InterPro" id="IPR036629">
    <property type="entry name" value="YjbJ_sf"/>
</dbReference>
<dbReference type="Proteomes" id="UP000180280">
    <property type="component" value="Unassembled WGS sequence"/>
</dbReference>